<dbReference type="Proteomes" id="UP000621454">
    <property type="component" value="Unassembled WGS sequence"/>
</dbReference>
<dbReference type="EMBL" id="BMGC01000008">
    <property type="protein sequence ID" value="GGB28054.1"/>
    <property type="molecule type" value="Genomic_DNA"/>
</dbReference>
<evidence type="ECO:0000313" key="7">
    <source>
        <dbReference type="Proteomes" id="UP000621454"/>
    </source>
</evidence>
<dbReference type="PANTHER" id="PTHR42847:SF8">
    <property type="entry name" value="CONSERVED PROTEIN"/>
    <property type="match status" value="1"/>
</dbReference>
<dbReference type="GO" id="GO:0046306">
    <property type="term" value="P:alkanesulfonate catabolic process"/>
    <property type="evidence" value="ECO:0007669"/>
    <property type="project" value="TreeGrafter"/>
</dbReference>
<accession>A0A916WTD4</accession>
<dbReference type="PANTHER" id="PTHR42847">
    <property type="entry name" value="ALKANESULFONATE MONOOXYGENASE"/>
    <property type="match status" value="1"/>
</dbReference>
<keyword evidence="3" id="KW-0560">Oxidoreductase</keyword>
<protein>
    <submittedName>
        <fullName evidence="6">Luciferase-like oxidoreductase</fullName>
    </submittedName>
</protein>
<keyword evidence="7" id="KW-1185">Reference proteome</keyword>
<evidence type="ECO:0000256" key="3">
    <source>
        <dbReference type="ARBA" id="ARBA00023002"/>
    </source>
</evidence>
<dbReference type="SUPFAM" id="SSF51679">
    <property type="entry name" value="Bacterial luciferase-like"/>
    <property type="match status" value="1"/>
</dbReference>
<evidence type="ECO:0000313" key="6">
    <source>
        <dbReference type="EMBL" id="GGB28054.1"/>
    </source>
</evidence>
<evidence type="ECO:0000256" key="1">
    <source>
        <dbReference type="ARBA" id="ARBA00022630"/>
    </source>
</evidence>
<reference evidence="6" key="2">
    <citation type="submission" date="2020-09" db="EMBL/GenBank/DDBJ databases">
        <authorList>
            <person name="Sun Q."/>
            <person name="Zhou Y."/>
        </authorList>
    </citation>
    <scope>NUCLEOTIDE SEQUENCE</scope>
    <source>
        <strain evidence="6">CGMCC 1.12827</strain>
    </source>
</reference>
<evidence type="ECO:0000256" key="2">
    <source>
        <dbReference type="ARBA" id="ARBA00022643"/>
    </source>
</evidence>
<comment type="caution">
    <text evidence="6">The sequence shown here is derived from an EMBL/GenBank/DDBJ whole genome shotgun (WGS) entry which is preliminary data.</text>
</comment>
<dbReference type="InterPro" id="IPR050172">
    <property type="entry name" value="SsuD_RutA_monooxygenase"/>
</dbReference>
<organism evidence="6 7">
    <name type="scientific">Gordonia jinhuaensis</name>
    <dbReference type="NCBI Taxonomy" id="1517702"/>
    <lineage>
        <taxon>Bacteria</taxon>
        <taxon>Bacillati</taxon>
        <taxon>Actinomycetota</taxon>
        <taxon>Actinomycetes</taxon>
        <taxon>Mycobacteriales</taxon>
        <taxon>Gordoniaceae</taxon>
        <taxon>Gordonia</taxon>
    </lineage>
</organism>
<proteinExistence type="predicted"/>
<sequence>MSIRLGYQIPSFSYPGGVGDIFPTVVAQAQEAERSGFDTVFVMDHFYQLPNIGSPDEPMLEAYTTLGALAAATSKIKLSTLVTGNTYRNPAMLAKVVTTLDVISGGRAVLGIGAGWYELEHRQMGYEFGTFTERFERLTEALDIIEPMLRGSHPEHEGKWYSAVGTLNEPRIRDDLPIMLGGGGEKKTFGLAARYASHLNIICGASELPTKLEAVQARCDEVGRDRESLETSFLAFVMTDPDADAARSMQLDYAASLGLDLSSDDPRAAVLRDRMFVGTPDDVAQQIRDRVLDTGVDGIIINMVRNGYVPGMVGLAGEAIAKVL</sequence>
<dbReference type="InterPro" id="IPR011251">
    <property type="entry name" value="Luciferase-like_dom"/>
</dbReference>
<dbReference type="InterPro" id="IPR036661">
    <property type="entry name" value="Luciferase-like_sf"/>
</dbReference>
<dbReference type="GO" id="GO:0008726">
    <property type="term" value="F:alkanesulfonate monooxygenase activity"/>
    <property type="evidence" value="ECO:0007669"/>
    <property type="project" value="TreeGrafter"/>
</dbReference>
<evidence type="ECO:0000259" key="5">
    <source>
        <dbReference type="Pfam" id="PF00296"/>
    </source>
</evidence>
<dbReference type="RefSeq" id="WP_188586010.1">
    <property type="nucleotide sequence ID" value="NZ_BMGC01000008.1"/>
</dbReference>
<dbReference type="AlphaFoldDB" id="A0A916WTD4"/>
<dbReference type="InterPro" id="IPR019952">
    <property type="entry name" value="F420_OxRdatse_Rv1855c_pred"/>
</dbReference>
<dbReference type="Gene3D" id="3.20.20.30">
    <property type="entry name" value="Luciferase-like domain"/>
    <property type="match status" value="1"/>
</dbReference>
<feature type="domain" description="Luciferase-like" evidence="5">
    <location>
        <begin position="22"/>
        <end position="297"/>
    </location>
</feature>
<reference evidence="6" key="1">
    <citation type="journal article" date="2014" name="Int. J. Syst. Evol. Microbiol.">
        <title>Complete genome sequence of Corynebacterium casei LMG S-19264T (=DSM 44701T), isolated from a smear-ripened cheese.</title>
        <authorList>
            <consortium name="US DOE Joint Genome Institute (JGI-PGF)"/>
            <person name="Walter F."/>
            <person name="Albersmeier A."/>
            <person name="Kalinowski J."/>
            <person name="Ruckert C."/>
        </authorList>
    </citation>
    <scope>NUCLEOTIDE SEQUENCE</scope>
    <source>
        <strain evidence="6">CGMCC 1.12827</strain>
    </source>
</reference>
<name>A0A916WTD4_9ACTN</name>
<keyword evidence="1" id="KW-0285">Flavoprotein</keyword>
<gene>
    <name evidence="6" type="ORF">GCM10011489_15300</name>
</gene>
<dbReference type="Pfam" id="PF00296">
    <property type="entry name" value="Bac_luciferase"/>
    <property type="match status" value="1"/>
</dbReference>
<keyword evidence="4" id="KW-0503">Monooxygenase</keyword>
<keyword evidence="2" id="KW-0288">FMN</keyword>
<dbReference type="NCBIfam" id="TIGR03560">
    <property type="entry name" value="F420_Rv1855c"/>
    <property type="match status" value="1"/>
</dbReference>
<evidence type="ECO:0000256" key="4">
    <source>
        <dbReference type="ARBA" id="ARBA00023033"/>
    </source>
</evidence>